<evidence type="ECO:0000259" key="3">
    <source>
        <dbReference type="PROSITE" id="PS50222"/>
    </source>
</evidence>
<dbReference type="InterPro" id="IPR002048">
    <property type="entry name" value="EF_hand_dom"/>
</dbReference>
<feature type="domain" description="EF-hand" evidence="3">
    <location>
        <begin position="98"/>
        <end position="133"/>
    </location>
</feature>
<accession>V4RDA8</accession>
<dbReference type="SMART" id="SM00054">
    <property type="entry name" value="EFh"/>
    <property type="match status" value="3"/>
</dbReference>
<comment type="caution">
    <text evidence="4">The sequence shown here is derived from an EMBL/GenBank/DDBJ whole genome shotgun (WGS) entry which is preliminary data.</text>
</comment>
<sequence>MKTSIKFLALGSAMVATAAMVGGAVAQDSGSERGWRDGPRHERQYERRGDGPRWQREGRHERHHGGGHHGGGYRGGHHGMMGMGGHGMMGMGGMGGPAGKMMFMRVFQLADTDGDGRVTQEDFDAFLQDRMEQYDANGDGELQLDEYKAFFAELVEPMAVRSFQALDPDGDASLTREEFGARLDGIVEKMDRDGDGALTLQDRRGGREGWRSRRGDGQRTQAPATQDTPAEVSPQADDEDAAAQ</sequence>
<feature type="compositionally biased region" description="Basic and acidic residues" evidence="1">
    <location>
        <begin position="30"/>
        <end position="60"/>
    </location>
</feature>
<dbReference type="OrthoDB" id="5470953at2"/>
<protein>
    <recommendedName>
        <fullName evidence="3">EF-hand domain-containing protein</fullName>
    </recommendedName>
</protein>
<feature type="region of interest" description="Disordered" evidence="1">
    <location>
        <begin position="191"/>
        <end position="244"/>
    </location>
</feature>
<feature type="signal peptide" evidence="2">
    <location>
        <begin position="1"/>
        <end position="18"/>
    </location>
</feature>
<gene>
    <name evidence="4" type="ORF">N177_2585</name>
</gene>
<organism evidence="4 5">
    <name type="scientific">Lutibaculum baratangense AMV1</name>
    <dbReference type="NCBI Taxonomy" id="631454"/>
    <lineage>
        <taxon>Bacteria</taxon>
        <taxon>Pseudomonadati</taxon>
        <taxon>Pseudomonadota</taxon>
        <taxon>Alphaproteobacteria</taxon>
        <taxon>Hyphomicrobiales</taxon>
        <taxon>Tepidamorphaceae</taxon>
        <taxon>Lutibaculum</taxon>
    </lineage>
</organism>
<feature type="region of interest" description="Disordered" evidence="1">
    <location>
        <begin position="26"/>
        <end position="74"/>
    </location>
</feature>
<feature type="domain" description="EF-hand" evidence="3">
    <location>
        <begin position="134"/>
        <end position="157"/>
    </location>
</feature>
<evidence type="ECO:0000313" key="4">
    <source>
        <dbReference type="EMBL" id="ESR24136.1"/>
    </source>
</evidence>
<keyword evidence="2" id="KW-0732">Signal</keyword>
<evidence type="ECO:0000256" key="1">
    <source>
        <dbReference type="SAM" id="MobiDB-lite"/>
    </source>
</evidence>
<name>V4RDA8_9HYPH</name>
<proteinExistence type="predicted"/>
<feature type="chain" id="PRO_5004726640" description="EF-hand domain-containing protein" evidence="2">
    <location>
        <begin position="19"/>
        <end position="244"/>
    </location>
</feature>
<dbReference type="Proteomes" id="UP000017819">
    <property type="component" value="Unassembled WGS sequence"/>
</dbReference>
<dbReference type="GO" id="GO:0005509">
    <property type="term" value="F:calcium ion binding"/>
    <property type="evidence" value="ECO:0007669"/>
    <property type="project" value="InterPro"/>
</dbReference>
<dbReference type="Pfam" id="PF13202">
    <property type="entry name" value="EF-hand_5"/>
    <property type="match status" value="2"/>
</dbReference>
<dbReference type="PROSITE" id="PS50222">
    <property type="entry name" value="EF_HAND_2"/>
    <property type="match status" value="2"/>
</dbReference>
<reference evidence="4 5" key="1">
    <citation type="journal article" date="2014" name="Genome Announc.">
        <title>Draft Genome Sequence of Lutibaculum baratangense Strain AMV1T, Isolated from a Mud Volcano in Andamans, India.</title>
        <authorList>
            <person name="Singh A."/>
            <person name="Sreenivas A."/>
            <person name="Sathyanarayana Reddy G."/>
            <person name="Pinnaka A.K."/>
            <person name="Shivaji S."/>
        </authorList>
    </citation>
    <scope>NUCLEOTIDE SEQUENCE [LARGE SCALE GENOMIC DNA]</scope>
    <source>
        <strain evidence="4 5">AMV1</strain>
    </source>
</reference>
<dbReference type="PATRIC" id="fig|631454.5.peg.2554"/>
<dbReference type="RefSeq" id="WP_023432714.1">
    <property type="nucleotide sequence ID" value="NZ_AWXZ01000035.1"/>
</dbReference>
<dbReference type="PROSITE" id="PS00018">
    <property type="entry name" value="EF_HAND_1"/>
    <property type="match status" value="2"/>
</dbReference>
<dbReference type="STRING" id="631454.N177_2585"/>
<dbReference type="AlphaFoldDB" id="V4RDA8"/>
<dbReference type="EMBL" id="AWXZ01000035">
    <property type="protein sequence ID" value="ESR24136.1"/>
    <property type="molecule type" value="Genomic_DNA"/>
</dbReference>
<dbReference type="eggNOG" id="COG5126">
    <property type="taxonomic scope" value="Bacteria"/>
</dbReference>
<dbReference type="Gene3D" id="1.10.238.10">
    <property type="entry name" value="EF-hand"/>
    <property type="match status" value="2"/>
</dbReference>
<feature type="compositionally biased region" description="Basic and acidic residues" evidence="1">
    <location>
        <begin position="191"/>
        <end position="217"/>
    </location>
</feature>
<dbReference type="SUPFAM" id="SSF47473">
    <property type="entry name" value="EF-hand"/>
    <property type="match status" value="1"/>
</dbReference>
<dbReference type="InterPro" id="IPR018247">
    <property type="entry name" value="EF_Hand_1_Ca_BS"/>
</dbReference>
<evidence type="ECO:0000313" key="5">
    <source>
        <dbReference type="Proteomes" id="UP000017819"/>
    </source>
</evidence>
<feature type="compositionally biased region" description="Polar residues" evidence="1">
    <location>
        <begin position="218"/>
        <end position="228"/>
    </location>
</feature>
<dbReference type="InterPro" id="IPR011992">
    <property type="entry name" value="EF-hand-dom_pair"/>
</dbReference>
<evidence type="ECO:0000256" key="2">
    <source>
        <dbReference type="SAM" id="SignalP"/>
    </source>
</evidence>
<keyword evidence="5" id="KW-1185">Reference proteome</keyword>